<proteinExistence type="predicted"/>
<evidence type="ECO:0000256" key="1">
    <source>
        <dbReference type="SAM" id="SignalP"/>
    </source>
</evidence>
<dbReference type="Proteomes" id="UP000008988">
    <property type="component" value="Unassembled WGS sequence"/>
</dbReference>
<reference evidence="2 3" key="1">
    <citation type="journal article" date="2008" name="FEMS Yeast Res.">
        <title>Comparative genome analysis of a Saccharomyces cerevisiae wine strain.</title>
        <authorList>
            <person name="Borneman A.R."/>
            <person name="Forgan A.H."/>
            <person name="Pretorius I.S."/>
            <person name="Chambers P.J."/>
        </authorList>
    </citation>
    <scope>NUCLEOTIDE SEQUENCE [LARGE SCALE GENOMIC DNA]</scope>
    <source>
        <strain evidence="2 3">AWRI1631</strain>
    </source>
</reference>
<protein>
    <recommendedName>
        <fullName evidence="4">Secreted protein</fullName>
    </recommendedName>
</protein>
<dbReference type="EMBL" id="ABSV01000551">
    <property type="protein sequence ID" value="EDZ72867.1"/>
    <property type="molecule type" value="Genomic_DNA"/>
</dbReference>
<keyword evidence="1" id="KW-0732">Signal</keyword>
<sequence length="127" mass="13864">MFRVLSSAIFSLFKVTILASRSSSSISSLSSLFSKGCSLNINCNSHGSLIWDFLTFIMFPPSFSSFSPPPAFFKSSSPPAPGFPVPLATPALASWSLAFLRKSFHDRYVLKRLTLALSCLIKKMTSS</sequence>
<name>B5VGS3_YEAS6</name>
<feature type="signal peptide" evidence="1">
    <location>
        <begin position="1"/>
        <end position="19"/>
    </location>
</feature>
<evidence type="ECO:0008006" key="4">
    <source>
        <dbReference type="Google" id="ProtNLM"/>
    </source>
</evidence>
<accession>B5VGS3</accession>
<evidence type="ECO:0000313" key="2">
    <source>
        <dbReference type="EMBL" id="EDZ72867.1"/>
    </source>
</evidence>
<feature type="chain" id="PRO_5002836947" description="Secreted protein" evidence="1">
    <location>
        <begin position="20"/>
        <end position="127"/>
    </location>
</feature>
<organism evidence="2 3">
    <name type="scientific">Saccharomyces cerevisiae (strain AWRI1631)</name>
    <name type="common">Baker's yeast</name>
    <dbReference type="NCBI Taxonomy" id="545124"/>
    <lineage>
        <taxon>Eukaryota</taxon>
        <taxon>Fungi</taxon>
        <taxon>Dikarya</taxon>
        <taxon>Ascomycota</taxon>
        <taxon>Saccharomycotina</taxon>
        <taxon>Saccharomycetes</taxon>
        <taxon>Saccharomycetales</taxon>
        <taxon>Saccharomycetaceae</taxon>
        <taxon>Saccharomyces</taxon>
    </lineage>
</organism>
<evidence type="ECO:0000313" key="3">
    <source>
        <dbReference type="Proteomes" id="UP000008988"/>
    </source>
</evidence>
<comment type="caution">
    <text evidence="2">The sequence shown here is derived from an EMBL/GenBank/DDBJ whole genome shotgun (WGS) entry which is preliminary data.</text>
</comment>
<gene>
    <name evidence="2" type="ORF">AWRI1631_46090</name>
</gene>
<dbReference type="AlphaFoldDB" id="B5VGS3"/>
<feature type="non-terminal residue" evidence="2">
    <location>
        <position position="127"/>
    </location>
</feature>